<feature type="region of interest" description="Disordered" evidence="1">
    <location>
        <begin position="1"/>
        <end position="39"/>
    </location>
</feature>
<sequence length="111" mass="12970">MDDKEINDLEEQIEPENFAGLEESNDQYDKPDRQQDVADPFTTLMFGPKRAEQLSRQFPAQQPIDLPPTKQNDIDLEALIVNIDTLIESVRGLKPLFQQVYPHIEKFWKKK</sequence>
<dbReference type="RefSeq" id="WP_202653657.1">
    <property type="nucleotide sequence ID" value="NZ_JAESWB010000168.1"/>
</dbReference>
<name>A0ABS1TMH7_9BACI</name>
<proteinExistence type="predicted"/>
<organism evidence="2 3">
    <name type="scientific">Neobacillus paridis</name>
    <dbReference type="NCBI Taxonomy" id="2803862"/>
    <lineage>
        <taxon>Bacteria</taxon>
        <taxon>Bacillati</taxon>
        <taxon>Bacillota</taxon>
        <taxon>Bacilli</taxon>
        <taxon>Bacillales</taxon>
        <taxon>Bacillaceae</taxon>
        <taxon>Neobacillus</taxon>
    </lineage>
</organism>
<dbReference type="Proteomes" id="UP000623967">
    <property type="component" value="Unassembled WGS sequence"/>
</dbReference>
<accession>A0ABS1TMH7</accession>
<protein>
    <submittedName>
        <fullName evidence="2">Uncharacterized protein</fullName>
    </submittedName>
</protein>
<feature type="compositionally biased region" description="Basic and acidic residues" evidence="1">
    <location>
        <begin position="27"/>
        <end position="36"/>
    </location>
</feature>
<evidence type="ECO:0000313" key="3">
    <source>
        <dbReference type="Proteomes" id="UP000623967"/>
    </source>
</evidence>
<keyword evidence="3" id="KW-1185">Reference proteome</keyword>
<evidence type="ECO:0000256" key="1">
    <source>
        <dbReference type="SAM" id="MobiDB-lite"/>
    </source>
</evidence>
<dbReference type="EMBL" id="JAESWB010000168">
    <property type="protein sequence ID" value="MBL4952383.1"/>
    <property type="molecule type" value="Genomic_DNA"/>
</dbReference>
<gene>
    <name evidence="2" type="ORF">JK635_09190</name>
</gene>
<evidence type="ECO:0000313" key="2">
    <source>
        <dbReference type="EMBL" id="MBL4952383.1"/>
    </source>
</evidence>
<comment type="caution">
    <text evidence="2">The sequence shown here is derived from an EMBL/GenBank/DDBJ whole genome shotgun (WGS) entry which is preliminary data.</text>
</comment>
<reference evidence="2 3" key="1">
    <citation type="submission" date="2021-01" db="EMBL/GenBank/DDBJ databases">
        <title>Genome public.</title>
        <authorList>
            <person name="Liu C."/>
            <person name="Sun Q."/>
        </authorList>
    </citation>
    <scope>NUCLEOTIDE SEQUENCE [LARGE SCALE GENOMIC DNA]</scope>
    <source>
        <strain evidence="2 3">YIM B02564</strain>
    </source>
</reference>